<accession>A0ABP8IA42</accession>
<comment type="caution">
    <text evidence="1">The sequence shown here is derived from an EMBL/GenBank/DDBJ whole genome shotgun (WGS) entry which is preliminary data.</text>
</comment>
<sequence>MLQLACSTQHYQRRFGTCCSGSPAPLVVRNNRLLTLMTAELAAARLRTTYRQHIRVGKVIPNAHDPAVRDTLLLVSTAADQLKIFTNQHNSFLFQASITSRAVSFGKGIRVGASQAMFCQAFGLSPRYEIYQVIESPEAGYSITFFFKAGVLSRVEYQVHSSD</sequence>
<evidence type="ECO:0000313" key="2">
    <source>
        <dbReference type="Proteomes" id="UP001501153"/>
    </source>
</evidence>
<protein>
    <submittedName>
        <fullName evidence="1">Uncharacterized protein</fullName>
    </submittedName>
</protein>
<dbReference type="RefSeq" id="WP_345235477.1">
    <property type="nucleotide sequence ID" value="NZ_BAABGZ010000016.1"/>
</dbReference>
<reference evidence="2" key="1">
    <citation type="journal article" date="2019" name="Int. J. Syst. Evol. Microbiol.">
        <title>The Global Catalogue of Microorganisms (GCM) 10K type strain sequencing project: providing services to taxonomists for standard genome sequencing and annotation.</title>
        <authorList>
            <consortium name="The Broad Institute Genomics Platform"/>
            <consortium name="The Broad Institute Genome Sequencing Center for Infectious Disease"/>
            <person name="Wu L."/>
            <person name="Ma J."/>
        </authorList>
    </citation>
    <scope>NUCLEOTIDE SEQUENCE [LARGE SCALE GENOMIC DNA]</scope>
    <source>
        <strain evidence="2">JCM 17923</strain>
    </source>
</reference>
<name>A0ABP8IA42_9BACT</name>
<evidence type="ECO:0000313" key="1">
    <source>
        <dbReference type="EMBL" id="GAA4354234.1"/>
    </source>
</evidence>
<proteinExistence type="predicted"/>
<gene>
    <name evidence="1" type="ORF">GCM10023185_15770</name>
</gene>
<dbReference type="Proteomes" id="UP001501153">
    <property type="component" value="Unassembled WGS sequence"/>
</dbReference>
<dbReference type="EMBL" id="BAABGZ010000016">
    <property type="protein sequence ID" value="GAA4354234.1"/>
    <property type="molecule type" value="Genomic_DNA"/>
</dbReference>
<organism evidence="1 2">
    <name type="scientific">Hymenobacter saemangeumensis</name>
    <dbReference type="NCBI Taxonomy" id="1084522"/>
    <lineage>
        <taxon>Bacteria</taxon>
        <taxon>Pseudomonadati</taxon>
        <taxon>Bacteroidota</taxon>
        <taxon>Cytophagia</taxon>
        <taxon>Cytophagales</taxon>
        <taxon>Hymenobacteraceae</taxon>
        <taxon>Hymenobacter</taxon>
    </lineage>
</organism>
<keyword evidence="2" id="KW-1185">Reference proteome</keyword>